<dbReference type="PANTHER" id="PTHR43180">
    <property type="entry name" value="3-OXOACYL-(ACYL-CARRIER-PROTEIN) REDUCTASE (AFU_ORTHOLOGUE AFUA_6G11210)"/>
    <property type="match status" value="1"/>
</dbReference>
<evidence type="ECO:0000256" key="2">
    <source>
        <dbReference type="ARBA" id="ARBA00023002"/>
    </source>
</evidence>
<dbReference type="SUPFAM" id="SSF51735">
    <property type="entry name" value="NAD(P)-binding Rossmann-fold domains"/>
    <property type="match status" value="1"/>
</dbReference>
<keyword evidence="4" id="KW-1185">Reference proteome</keyword>
<dbReference type="PANTHER" id="PTHR43180:SF66">
    <property type="entry name" value="SHORT-CHAIN DEHYDROGENASE_REDUCTASE FAMILY PROTEIN"/>
    <property type="match status" value="1"/>
</dbReference>
<name>A0ABT3TN90_9GAMM</name>
<accession>A0ABT3TN90</accession>
<evidence type="ECO:0000313" key="3">
    <source>
        <dbReference type="EMBL" id="MCX2982844.1"/>
    </source>
</evidence>
<sequence length="291" mass="30482">MNIIQNTPTISFPQALEESSMGVQGLRMVITGGAVGIGAGTARLAASKGAQVVISDLNDEAGQALAEEITAAGGEAIYHHADVTIDADVEALMAAAAAAFGGIDVLHNNAGIHESMLTKELSLETMTRDTFEKVMSINVTGVWLCAKYALPYLRESDCASIINAGSTSSISGYPQCQAYGASKGAVMQLTKMLAVDLAVDGIRVNCYCPGSIHTQIVDKFLEAAPDPQAMLNTMTMTHLIPRMGQPVDVAELVCFLASPESQFVNGAVWTVDGGSLAWRGTLDVLGMEVQA</sequence>
<comment type="similarity">
    <text evidence="1">Belongs to the short-chain dehydrogenases/reductases (SDR) family.</text>
</comment>
<evidence type="ECO:0000256" key="1">
    <source>
        <dbReference type="ARBA" id="ARBA00006484"/>
    </source>
</evidence>
<dbReference type="Gene3D" id="3.40.50.720">
    <property type="entry name" value="NAD(P)-binding Rossmann-like Domain"/>
    <property type="match status" value="1"/>
</dbReference>
<comment type="caution">
    <text evidence="3">The sequence shown here is derived from an EMBL/GenBank/DDBJ whole genome shotgun (WGS) entry which is preliminary data.</text>
</comment>
<gene>
    <name evidence="3" type="ORF">EYC98_18430</name>
</gene>
<dbReference type="PRINTS" id="PR00080">
    <property type="entry name" value="SDRFAMILY"/>
</dbReference>
<protein>
    <submittedName>
        <fullName evidence="3">SDR family oxidoreductase</fullName>
    </submittedName>
</protein>
<dbReference type="CDD" id="cd05233">
    <property type="entry name" value="SDR_c"/>
    <property type="match status" value="1"/>
</dbReference>
<dbReference type="EMBL" id="SHNN01000004">
    <property type="protein sequence ID" value="MCX2982844.1"/>
    <property type="molecule type" value="Genomic_DNA"/>
</dbReference>
<dbReference type="Pfam" id="PF13561">
    <property type="entry name" value="adh_short_C2"/>
    <property type="match status" value="1"/>
</dbReference>
<dbReference type="Proteomes" id="UP001143362">
    <property type="component" value="Unassembled WGS sequence"/>
</dbReference>
<dbReference type="InterPro" id="IPR020904">
    <property type="entry name" value="Sc_DH/Rdtase_CS"/>
</dbReference>
<dbReference type="InterPro" id="IPR036291">
    <property type="entry name" value="NAD(P)-bd_dom_sf"/>
</dbReference>
<reference evidence="3" key="1">
    <citation type="submission" date="2019-02" db="EMBL/GenBank/DDBJ databases">
        <authorList>
            <person name="Li S.-H."/>
        </authorList>
    </citation>
    <scope>NUCLEOTIDE SEQUENCE</scope>
    <source>
        <strain evidence="3">IMCC14734</strain>
    </source>
</reference>
<dbReference type="RefSeq" id="WP_279246870.1">
    <property type="nucleotide sequence ID" value="NZ_SHNN01000004.1"/>
</dbReference>
<dbReference type="PRINTS" id="PR00081">
    <property type="entry name" value="GDHRDH"/>
</dbReference>
<organism evidence="3 4">
    <name type="scientific">Candidatus Litorirhabdus singularis</name>
    <dbReference type="NCBI Taxonomy" id="2518993"/>
    <lineage>
        <taxon>Bacteria</taxon>
        <taxon>Pseudomonadati</taxon>
        <taxon>Pseudomonadota</taxon>
        <taxon>Gammaproteobacteria</taxon>
        <taxon>Cellvibrionales</taxon>
        <taxon>Halieaceae</taxon>
        <taxon>Candidatus Litorirhabdus</taxon>
    </lineage>
</organism>
<proteinExistence type="inferred from homology"/>
<keyword evidence="2" id="KW-0560">Oxidoreductase</keyword>
<dbReference type="InterPro" id="IPR002347">
    <property type="entry name" value="SDR_fam"/>
</dbReference>
<evidence type="ECO:0000313" key="4">
    <source>
        <dbReference type="Proteomes" id="UP001143362"/>
    </source>
</evidence>
<dbReference type="PROSITE" id="PS00061">
    <property type="entry name" value="ADH_SHORT"/>
    <property type="match status" value="1"/>
</dbReference>
<dbReference type="NCBIfam" id="NF005559">
    <property type="entry name" value="PRK07231.1"/>
    <property type="match status" value="1"/>
</dbReference>